<dbReference type="PANTHER" id="PTHR33867">
    <property type="entry name" value="RIBOSOME MATURATION FACTOR RIMP"/>
    <property type="match status" value="1"/>
</dbReference>
<feature type="domain" description="Ribosome maturation factor RimP N-terminal" evidence="4">
    <location>
        <begin position="21"/>
        <end position="89"/>
    </location>
</feature>
<keyword evidence="2 3" id="KW-0690">Ribosome biogenesis</keyword>
<comment type="similarity">
    <text evidence="3">Belongs to the RimP family.</text>
</comment>
<dbReference type="OrthoDB" id="9805006at2"/>
<feature type="domain" description="Ribosome maturation factor RimP C-terminal" evidence="5">
    <location>
        <begin position="92"/>
        <end position="153"/>
    </location>
</feature>
<organism evidence="6 7">
    <name type="scientific">Nocardioides dokdonensis FR1436</name>
    <dbReference type="NCBI Taxonomy" id="1300347"/>
    <lineage>
        <taxon>Bacteria</taxon>
        <taxon>Bacillati</taxon>
        <taxon>Actinomycetota</taxon>
        <taxon>Actinomycetes</taxon>
        <taxon>Propionibacteriales</taxon>
        <taxon>Nocardioidaceae</taxon>
        <taxon>Nocardioides</taxon>
    </lineage>
</organism>
<dbReference type="CDD" id="cd01734">
    <property type="entry name" value="YlxS_C"/>
    <property type="match status" value="1"/>
</dbReference>
<dbReference type="NCBIfam" id="NF000930">
    <property type="entry name" value="PRK00092.2-2"/>
    <property type="match status" value="1"/>
</dbReference>
<dbReference type="EMBL" id="CP015079">
    <property type="protein sequence ID" value="ANH39023.1"/>
    <property type="molecule type" value="Genomic_DNA"/>
</dbReference>
<dbReference type="PANTHER" id="PTHR33867:SF1">
    <property type="entry name" value="RIBOSOME MATURATION FACTOR RIMP"/>
    <property type="match status" value="1"/>
</dbReference>
<dbReference type="InterPro" id="IPR028998">
    <property type="entry name" value="RimP_C"/>
</dbReference>
<dbReference type="AlphaFoldDB" id="A0A1A9GN46"/>
<comment type="subcellular location">
    <subcellularLocation>
        <location evidence="3">Cytoplasm</location>
    </subcellularLocation>
</comment>
<evidence type="ECO:0000313" key="7">
    <source>
        <dbReference type="Proteomes" id="UP000077868"/>
    </source>
</evidence>
<evidence type="ECO:0000256" key="1">
    <source>
        <dbReference type="ARBA" id="ARBA00022490"/>
    </source>
</evidence>
<evidence type="ECO:0000256" key="3">
    <source>
        <dbReference type="HAMAP-Rule" id="MF_01077"/>
    </source>
</evidence>
<dbReference type="InterPro" id="IPR036847">
    <property type="entry name" value="RimP_C_sf"/>
</dbReference>
<evidence type="ECO:0000259" key="5">
    <source>
        <dbReference type="Pfam" id="PF17384"/>
    </source>
</evidence>
<dbReference type="STRING" id="1300347.I601_2607"/>
<comment type="function">
    <text evidence="3">Required for maturation of 30S ribosomal subunits.</text>
</comment>
<evidence type="ECO:0000259" key="4">
    <source>
        <dbReference type="Pfam" id="PF02576"/>
    </source>
</evidence>
<dbReference type="SUPFAM" id="SSF75420">
    <property type="entry name" value="YhbC-like, N-terminal domain"/>
    <property type="match status" value="1"/>
</dbReference>
<reference evidence="6 7" key="1">
    <citation type="submission" date="2016-03" db="EMBL/GenBank/DDBJ databases">
        <title>Complete genome sequence of a soil Actinobacterium, Nocardioides dokdonensis FR1436.</title>
        <authorList>
            <person name="Kwon S.-K."/>
            <person name="Kim K."/>
            <person name="Kim J.F."/>
        </authorList>
    </citation>
    <scope>NUCLEOTIDE SEQUENCE [LARGE SCALE GENOMIC DNA]</scope>
    <source>
        <strain evidence="6 7">FR1436</strain>
    </source>
</reference>
<dbReference type="Gene3D" id="3.30.300.70">
    <property type="entry name" value="RimP-like superfamily, N-terminal"/>
    <property type="match status" value="1"/>
</dbReference>
<name>A0A1A9GN46_9ACTN</name>
<dbReference type="RefSeq" id="WP_068110355.1">
    <property type="nucleotide sequence ID" value="NZ_CP015079.1"/>
</dbReference>
<dbReference type="InterPro" id="IPR003728">
    <property type="entry name" value="Ribosome_maturation_RimP"/>
</dbReference>
<dbReference type="InterPro" id="IPR035956">
    <property type="entry name" value="RimP_N_sf"/>
</dbReference>
<evidence type="ECO:0000313" key="6">
    <source>
        <dbReference type="EMBL" id="ANH39023.1"/>
    </source>
</evidence>
<dbReference type="KEGG" id="ndk:I601_2607"/>
<keyword evidence="7" id="KW-1185">Reference proteome</keyword>
<evidence type="ECO:0000256" key="2">
    <source>
        <dbReference type="ARBA" id="ARBA00022517"/>
    </source>
</evidence>
<sequence>MSTPSQDTTRDRIEAELVEPLQALELDVEAVEISPAGKRRVLRVAVDKDGGVTLDDVAEATREVSRVLDASDVMGEQPYTLEVASRGVDRPLSLERHWRRNTGRLVKVTTTDGTTFTGRATSAGESAVTLDVDGQEREVAYADVTKALVQIEFNRPGSAQAAESEEDA</sequence>
<protein>
    <recommendedName>
        <fullName evidence="3">Ribosome maturation factor RimP</fullName>
    </recommendedName>
</protein>
<dbReference type="GO" id="GO:0006412">
    <property type="term" value="P:translation"/>
    <property type="evidence" value="ECO:0007669"/>
    <property type="project" value="TreeGrafter"/>
</dbReference>
<accession>A0A1A9GN46</accession>
<dbReference type="Pfam" id="PF17384">
    <property type="entry name" value="DUF150_C"/>
    <property type="match status" value="1"/>
</dbReference>
<dbReference type="PATRIC" id="fig|1300347.3.peg.2599"/>
<dbReference type="Pfam" id="PF02576">
    <property type="entry name" value="RimP_N"/>
    <property type="match status" value="1"/>
</dbReference>
<dbReference type="SUPFAM" id="SSF74942">
    <property type="entry name" value="YhbC-like, C-terminal domain"/>
    <property type="match status" value="1"/>
</dbReference>
<proteinExistence type="inferred from homology"/>
<dbReference type="GO" id="GO:0000028">
    <property type="term" value="P:ribosomal small subunit assembly"/>
    <property type="evidence" value="ECO:0007669"/>
    <property type="project" value="TreeGrafter"/>
</dbReference>
<gene>
    <name evidence="3 6" type="primary">rimP</name>
    <name evidence="6" type="ORF">I601_2607</name>
</gene>
<dbReference type="HAMAP" id="MF_01077">
    <property type="entry name" value="RimP"/>
    <property type="match status" value="1"/>
</dbReference>
<dbReference type="GO" id="GO:0005829">
    <property type="term" value="C:cytosol"/>
    <property type="evidence" value="ECO:0007669"/>
    <property type="project" value="TreeGrafter"/>
</dbReference>
<dbReference type="InterPro" id="IPR028989">
    <property type="entry name" value="RimP_N"/>
</dbReference>
<keyword evidence="1 3" id="KW-0963">Cytoplasm</keyword>
<dbReference type="Proteomes" id="UP000077868">
    <property type="component" value="Chromosome"/>
</dbReference>